<name>A0A022R7E8_ERYGU</name>
<dbReference type="EMBL" id="KI630612">
    <property type="protein sequence ID" value="EYU35614.1"/>
    <property type="molecule type" value="Genomic_DNA"/>
</dbReference>
<keyword evidence="5 7" id="KW-0472">Membrane</keyword>
<keyword evidence="2 7" id="KW-0812">Transmembrane</keyword>
<dbReference type="AlphaFoldDB" id="A0A022R7E8"/>
<dbReference type="Pfam" id="PF01545">
    <property type="entry name" value="Cation_efflux"/>
    <property type="match status" value="1"/>
</dbReference>
<feature type="region of interest" description="Disordered" evidence="6">
    <location>
        <begin position="186"/>
        <end position="237"/>
    </location>
</feature>
<dbReference type="SUPFAM" id="SSF161111">
    <property type="entry name" value="Cation efflux protein transmembrane domain-like"/>
    <property type="match status" value="1"/>
</dbReference>
<evidence type="ECO:0000259" key="8">
    <source>
        <dbReference type="Pfam" id="PF01545"/>
    </source>
</evidence>
<keyword evidence="3" id="KW-0864">Zinc transport</keyword>
<keyword evidence="3" id="KW-0406">Ion transport</keyword>
<protein>
    <recommendedName>
        <fullName evidence="8">Cation efflux protein transmembrane domain-containing protein</fullName>
    </recommendedName>
</protein>
<dbReference type="InterPro" id="IPR050681">
    <property type="entry name" value="CDF/SLC30A"/>
</dbReference>
<feature type="domain" description="Cation efflux protein transmembrane" evidence="8">
    <location>
        <begin position="58"/>
        <end position="282"/>
    </location>
</feature>
<evidence type="ECO:0000313" key="9">
    <source>
        <dbReference type="EMBL" id="EYU35613.1"/>
    </source>
</evidence>
<feature type="transmembrane region" description="Helical" evidence="7">
    <location>
        <begin position="159"/>
        <end position="180"/>
    </location>
</feature>
<feature type="transmembrane region" description="Helical" evidence="7">
    <location>
        <begin position="89"/>
        <end position="108"/>
    </location>
</feature>
<evidence type="ECO:0000256" key="6">
    <source>
        <dbReference type="SAM" id="MobiDB-lite"/>
    </source>
</evidence>
<evidence type="ECO:0000256" key="2">
    <source>
        <dbReference type="ARBA" id="ARBA00022692"/>
    </source>
</evidence>
<dbReference type="InterPro" id="IPR027469">
    <property type="entry name" value="Cation_efflux_TMD_sf"/>
</dbReference>
<dbReference type="eggNOG" id="KOG1482">
    <property type="taxonomic scope" value="Eukaryota"/>
</dbReference>
<dbReference type="Gene3D" id="1.20.1510.10">
    <property type="entry name" value="Cation efflux protein transmembrane domain"/>
    <property type="match status" value="1"/>
</dbReference>
<dbReference type="GO" id="GO:0016020">
    <property type="term" value="C:membrane"/>
    <property type="evidence" value="ECO:0007669"/>
    <property type="project" value="UniProtKB-SubCell"/>
</dbReference>
<evidence type="ECO:0000256" key="1">
    <source>
        <dbReference type="ARBA" id="ARBA00004141"/>
    </source>
</evidence>
<organism evidence="9 10">
    <name type="scientific">Erythranthe guttata</name>
    <name type="common">Yellow monkey flower</name>
    <name type="synonym">Mimulus guttatus</name>
    <dbReference type="NCBI Taxonomy" id="4155"/>
    <lineage>
        <taxon>Eukaryota</taxon>
        <taxon>Viridiplantae</taxon>
        <taxon>Streptophyta</taxon>
        <taxon>Embryophyta</taxon>
        <taxon>Tracheophyta</taxon>
        <taxon>Spermatophyta</taxon>
        <taxon>Magnoliopsida</taxon>
        <taxon>eudicotyledons</taxon>
        <taxon>Gunneridae</taxon>
        <taxon>Pentapetalae</taxon>
        <taxon>asterids</taxon>
        <taxon>lamiids</taxon>
        <taxon>Lamiales</taxon>
        <taxon>Phrymaceae</taxon>
        <taxon>Erythranthe</taxon>
    </lineage>
</organism>
<dbReference type="GO" id="GO:0008324">
    <property type="term" value="F:monoatomic cation transmembrane transporter activity"/>
    <property type="evidence" value="ECO:0007669"/>
    <property type="project" value="InterPro"/>
</dbReference>
<dbReference type="InterPro" id="IPR058533">
    <property type="entry name" value="Cation_efflux_TM"/>
</dbReference>
<evidence type="ECO:0000313" key="10">
    <source>
        <dbReference type="Proteomes" id="UP000030748"/>
    </source>
</evidence>
<reference evidence="9 10" key="1">
    <citation type="journal article" date="2013" name="Proc. Natl. Acad. Sci. U.S.A.">
        <title>Fine-scale variation in meiotic recombination in Mimulus inferred from population shotgun sequencing.</title>
        <authorList>
            <person name="Hellsten U."/>
            <person name="Wright K.M."/>
            <person name="Jenkins J."/>
            <person name="Shu S."/>
            <person name="Yuan Y."/>
            <person name="Wessler S.R."/>
            <person name="Schmutz J."/>
            <person name="Willis J.H."/>
            <person name="Rokhsar D.S."/>
        </authorList>
    </citation>
    <scope>NUCLEOTIDE SEQUENCE [LARGE SCALE GENOMIC DNA]</scope>
    <source>
        <strain evidence="10">cv. DUN x IM62</strain>
    </source>
</reference>
<keyword evidence="10" id="KW-1185">Reference proteome</keyword>
<dbReference type="STRING" id="4155.A0A022R7E8"/>
<evidence type="ECO:0000256" key="4">
    <source>
        <dbReference type="ARBA" id="ARBA00022989"/>
    </source>
</evidence>
<dbReference type="Proteomes" id="UP000030748">
    <property type="component" value="Unassembled WGS sequence"/>
</dbReference>
<evidence type="ECO:0000256" key="3">
    <source>
        <dbReference type="ARBA" id="ARBA00022906"/>
    </source>
</evidence>
<keyword evidence="4 7" id="KW-1133">Transmembrane helix</keyword>
<dbReference type="PANTHER" id="PTHR11562:SF100">
    <property type="entry name" value="METAL TOLERANCE PROTEIN A2"/>
    <property type="match status" value="1"/>
</dbReference>
<feature type="transmembrane region" description="Helical" evidence="7">
    <location>
        <begin position="58"/>
        <end position="77"/>
    </location>
</feature>
<dbReference type="NCBIfam" id="TIGR01297">
    <property type="entry name" value="CDF"/>
    <property type="match status" value="1"/>
</dbReference>
<keyword evidence="3" id="KW-0813">Transport</keyword>
<dbReference type="InterPro" id="IPR002524">
    <property type="entry name" value="Cation_efflux"/>
</dbReference>
<keyword evidence="3" id="KW-0862">Zinc</keyword>
<dbReference type="GO" id="GO:0006829">
    <property type="term" value="P:zinc ion transport"/>
    <property type="evidence" value="ECO:0007669"/>
    <property type="project" value="UniProtKB-KW"/>
</dbReference>
<gene>
    <name evidence="9" type="ORF">MIMGU_mgv1a011128mg</name>
</gene>
<feature type="transmembrane region" description="Helical" evidence="7">
    <location>
        <begin position="120"/>
        <end position="147"/>
    </location>
</feature>
<evidence type="ECO:0000256" key="5">
    <source>
        <dbReference type="ARBA" id="ARBA00023136"/>
    </source>
</evidence>
<dbReference type="PANTHER" id="PTHR11562">
    <property type="entry name" value="CATION EFFLUX PROTEIN/ ZINC TRANSPORTER"/>
    <property type="match status" value="1"/>
</dbReference>
<dbReference type="EMBL" id="KI630612">
    <property type="protein sequence ID" value="EYU35613.1"/>
    <property type="molecule type" value="Genomic_DNA"/>
</dbReference>
<accession>A0A022R7E8</accession>
<sequence>MEPHSSDNAHIIEVRADITAAERGSIVSKACEGATCGFSDAKSTSKDAQERSASMRKLFIAVALCIVFMSVEVVGGIKANSLAILTDAAHLLSDVASFAISLFSLWAAGWEATPRQSYGFFRVEILGALVSIQLIWLLTGILVYEAIVRIVTETGEVQGFLMFLVSAFGLLVNIVMAVMLGHDHGHGHGHDHGHGHGHGHGHDHGHGHGHGHGHDHGHDHDHGHGHGHGHDHGSEDDHLHTHEVTVTRHGQDHSEPLLSESRVAEQKKKQRNINVQGAYLHVLEIRYGAWGL</sequence>
<proteinExistence type="predicted"/>
<comment type="subcellular location">
    <subcellularLocation>
        <location evidence="1">Membrane</location>
        <topology evidence="1">Multi-pass membrane protein</topology>
    </subcellularLocation>
</comment>
<evidence type="ECO:0000256" key="7">
    <source>
        <dbReference type="SAM" id="Phobius"/>
    </source>
</evidence>